<sequence>MGRVSRRARFGKSGVYGRWCLVGKASVGLEGRVERRFCSLRVNWSRYTWRRKNHRWKDGIDYDWGRHGDKWWRRQGLVGGIQEVGSTVGPCPKGGVELEEAPFGPLSRANSSAKLVVMSVASWLTVLSSAAMRAWSSEVDDVCTFRSETRGGCAPEDVGGGRCIEAA</sequence>
<dbReference type="AlphaFoldDB" id="A0A2I0JHQ5"/>
<protein>
    <submittedName>
        <fullName evidence="1">Uncharacterized protein</fullName>
    </submittedName>
</protein>
<dbReference type="EMBL" id="PGOL01001668">
    <property type="protein sequence ID" value="PKI55787.1"/>
    <property type="molecule type" value="Genomic_DNA"/>
</dbReference>
<dbReference type="Proteomes" id="UP000233551">
    <property type="component" value="Unassembled WGS sequence"/>
</dbReference>
<proteinExistence type="predicted"/>
<organism evidence="1 2">
    <name type="scientific">Punica granatum</name>
    <name type="common">Pomegranate</name>
    <dbReference type="NCBI Taxonomy" id="22663"/>
    <lineage>
        <taxon>Eukaryota</taxon>
        <taxon>Viridiplantae</taxon>
        <taxon>Streptophyta</taxon>
        <taxon>Embryophyta</taxon>
        <taxon>Tracheophyta</taxon>
        <taxon>Spermatophyta</taxon>
        <taxon>Magnoliopsida</taxon>
        <taxon>eudicotyledons</taxon>
        <taxon>Gunneridae</taxon>
        <taxon>Pentapetalae</taxon>
        <taxon>rosids</taxon>
        <taxon>malvids</taxon>
        <taxon>Myrtales</taxon>
        <taxon>Lythraceae</taxon>
        <taxon>Punica</taxon>
    </lineage>
</organism>
<accession>A0A2I0JHQ5</accession>
<comment type="caution">
    <text evidence="1">The sequence shown here is derived from an EMBL/GenBank/DDBJ whole genome shotgun (WGS) entry which is preliminary data.</text>
</comment>
<evidence type="ECO:0000313" key="1">
    <source>
        <dbReference type="EMBL" id="PKI55787.1"/>
    </source>
</evidence>
<keyword evidence="2" id="KW-1185">Reference proteome</keyword>
<gene>
    <name evidence="1" type="ORF">CRG98_023823</name>
</gene>
<reference evidence="1 2" key="1">
    <citation type="submission" date="2017-11" db="EMBL/GenBank/DDBJ databases">
        <title>De-novo sequencing of pomegranate (Punica granatum L.) genome.</title>
        <authorList>
            <person name="Akparov Z."/>
            <person name="Amiraslanov A."/>
            <person name="Hajiyeva S."/>
            <person name="Abbasov M."/>
            <person name="Kaur K."/>
            <person name="Hamwieh A."/>
            <person name="Solovyev V."/>
            <person name="Salamov A."/>
            <person name="Braich B."/>
            <person name="Kosarev P."/>
            <person name="Mahmoud A."/>
            <person name="Hajiyev E."/>
            <person name="Babayeva S."/>
            <person name="Izzatullayeva V."/>
            <person name="Mammadov A."/>
            <person name="Mammadov A."/>
            <person name="Sharifova S."/>
            <person name="Ojaghi J."/>
            <person name="Eynullazada K."/>
            <person name="Bayramov B."/>
            <person name="Abdulazimova A."/>
            <person name="Shahmuradov I."/>
        </authorList>
    </citation>
    <scope>NUCLEOTIDE SEQUENCE [LARGE SCALE GENOMIC DNA]</scope>
    <source>
        <strain evidence="2">cv. AG2017</strain>
        <tissue evidence="1">Leaf</tissue>
    </source>
</reference>
<evidence type="ECO:0000313" key="2">
    <source>
        <dbReference type="Proteomes" id="UP000233551"/>
    </source>
</evidence>
<name>A0A2I0JHQ5_PUNGR</name>